<organism evidence="2 3">
    <name type="scientific">Ruania alba</name>
    <dbReference type="NCBI Taxonomy" id="648782"/>
    <lineage>
        <taxon>Bacteria</taxon>
        <taxon>Bacillati</taxon>
        <taxon>Actinomycetota</taxon>
        <taxon>Actinomycetes</taxon>
        <taxon>Micrococcales</taxon>
        <taxon>Ruaniaceae</taxon>
        <taxon>Ruania</taxon>
    </lineage>
</organism>
<dbReference type="InterPro" id="IPR052897">
    <property type="entry name" value="Sec-Metab_Biosynth_Hydrolase"/>
</dbReference>
<reference evidence="3" key="1">
    <citation type="submission" date="2016-10" db="EMBL/GenBank/DDBJ databases">
        <authorList>
            <person name="Varghese N."/>
            <person name="Submissions S."/>
        </authorList>
    </citation>
    <scope>NUCLEOTIDE SEQUENCE [LARGE SCALE GENOMIC DNA]</scope>
    <source>
        <strain evidence="3">DSM 21368</strain>
    </source>
</reference>
<evidence type="ECO:0000259" key="1">
    <source>
        <dbReference type="Pfam" id="PF12697"/>
    </source>
</evidence>
<gene>
    <name evidence="2" type="ORF">SAMN04488554_2078</name>
</gene>
<keyword evidence="3" id="KW-1185">Reference proteome</keyword>
<dbReference type="Gene3D" id="3.40.50.1820">
    <property type="entry name" value="alpha/beta hydrolase"/>
    <property type="match status" value="1"/>
</dbReference>
<proteinExistence type="predicted"/>
<dbReference type="GO" id="GO:0003824">
    <property type="term" value="F:catalytic activity"/>
    <property type="evidence" value="ECO:0007669"/>
    <property type="project" value="UniProtKB-ARBA"/>
</dbReference>
<evidence type="ECO:0000313" key="3">
    <source>
        <dbReference type="Proteomes" id="UP000199220"/>
    </source>
</evidence>
<dbReference type="InterPro" id="IPR000073">
    <property type="entry name" value="AB_hydrolase_1"/>
</dbReference>
<dbReference type="AlphaFoldDB" id="A0A1H5HXB5"/>
<name>A0A1H5HXB5_9MICO</name>
<sequence length="233" mass="24656">MATPSPHIVLIPGAGSDQAYWDALRAELTTRGCSSTAVDLACTDEQALLEDYANAVVDAVQRDPTAQGRPFHLLAHSFGAFTAGLVPELLPVQHLTLISPMIPIPGESGSDWWGATGQQAAHQEAATSAGLSLPLGMDDLFYNDFTSDQRRAAAAWDRDQAEAAFTQPWPGTAWPSTPTTVLAFADDRLFPPTFVARLATERVGSLAGPVQQVPGGHMGMVSHPAELADAVID</sequence>
<dbReference type="SUPFAM" id="SSF53474">
    <property type="entry name" value="alpha/beta-Hydrolases"/>
    <property type="match status" value="1"/>
</dbReference>
<dbReference type="PANTHER" id="PTHR37017:SF11">
    <property type="entry name" value="ESTERASE_LIPASE_THIOESTERASE DOMAIN-CONTAINING PROTEIN"/>
    <property type="match status" value="1"/>
</dbReference>
<accession>A0A1H5HXB5</accession>
<dbReference type="InterPro" id="IPR029058">
    <property type="entry name" value="AB_hydrolase_fold"/>
</dbReference>
<dbReference type="STRING" id="648782.SAMN04488554_2078"/>
<protein>
    <submittedName>
        <fullName evidence="2">Pimeloyl-ACP methyl ester carboxylesterase</fullName>
    </submittedName>
</protein>
<dbReference type="PANTHER" id="PTHR37017">
    <property type="entry name" value="AB HYDROLASE-1 DOMAIN-CONTAINING PROTEIN-RELATED"/>
    <property type="match status" value="1"/>
</dbReference>
<dbReference type="EMBL" id="FNTX01000001">
    <property type="protein sequence ID" value="SEE31878.1"/>
    <property type="molecule type" value="Genomic_DNA"/>
</dbReference>
<dbReference type="Proteomes" id="UP000199220">
    <property type="component" value="Unassembled WGS sequence"/>
</dbReference>
<evidence type="ECO:0000313" key="2">
    <source>
        <dbReference type="EMBL" id="SEE31878.1"/>
    </source>
</evidence>
<dbReference type="OrthoDB" id="9773549at2"/>
<dbReference type="RefSeq" id="WP_089772835.1">
    <property type="nucleotide sequence ID" value="NZ_FNTX01000001.1"/>
</dbReference>
<dbReference type="Pfam" id="PF12697">
    <property type="entry name" value="Abhydrolase_6"/>
    <property type="match status" value="1"/>
</dbReference>
<feature type="domain" description="AB hydrolase-1" evidence="1">
    <location>
        <begin position="8"/>
        <end position="230"/>
    </location>
</feature>